<dbReference type="Proteomes" id="UP000294933">
    <property type="component" value="Unassembled WGS sequence"/>
</dbReference>
<evidence type="ECO:0000313" key="3">
    <source>
        <dbReference type="EMBL" id="TDL18646.1"/>
    </source>
</evidence>
<dbReference type="EMBL" id="ML170205">
    <property type="protein sequence ID" value="TDL18646.1"/>
    <property type="molecule type" value="Genomic_DNA"/>
</dbReference>
<name>A0A4Y7PUD6_9AGAM</name>
<keyword evidence="4" id="KW-1185">Reference proteome</keyword>
<feature type="transmembrane region" description="Helical" evidence="1">
    <location>
        <begin position="125"/>
        <end position="146"/>
    </location>
</feature>
<dbReference type="VEuPathDB" id="FungiDB:BD410DRAFT_806367"/>
<feature type="transmembrane region" description="Helical" evidence="1">
    <location>
        <begin position="82"/>
        <end position="104"/>
    </location>
</feature>
<evidence type="ECO:0000256" key="1">
    <source>
        <dbReference type="SAM" id="Phobius"/>
    </source>
</evidence>
<feature type="domain" description="DUF6533" evidence="2">
    <location>
        <begin position="48"/>
        <end position="86"/>
    </location>
</feature>
<dbReference type="AlphaFoldDB" id="A0A4Y7PUD6"/>
<evidence type="ECO:0000259" key="2">
    <source>
        <dbReference type="Pfam" id="PF20151"/>
    </source>
</evidence>
<accession>A0A4Y7PUD6</accession>
<proteinExistence type="predicted"/>
<gene>
    <name evidence="3" type="ORF">BD410DRAFT_806367</name>
</gene>
<evidence type="ECO:0000313" key="4">
    <source>
        <dbReference type="Proteomes" id="UP000294933"/>
    </source>
</evidence>
<keyword evidence="1" id="KW-0812">Transmembrane</keyword>
<keyword evidence="1" id="KW-0472">Membrane</keyword>
<dbReference type="Pfam" id="PF20151">
    <property type="entry name" value="DUF6533"/>
    <property type="match status" value="1"/>
</dbReference>
<reference evidence="3 4" key="1">
    <citation type="submission" date="2018-06" db="EMBL/GenBank/DDBJ databases">
        <title>A transcriptomic atlas of mushroom development highlights an independent origin of complex multicellularity.</title>
        <authorList>
            <consortium name="DOE Joint Genome Institute"/>
            <person name="Krizsan K."/>
            <person name="Almasi E."/>
            <person name="Merenyi Z."/>
            <person name="Sahu N."/>
            <person name="Viragh M."/>
            <person name="Koszo T."/>
            <person name="Mondo S."/>
            <person name="Kiss B."/>
            <person name="Balint B."/>
            <person name="Kues U."/>
            <person name="Barry K."/>
            <person name="Hegedus J.C."/>
            <person name="Henrissat B."/>
            <person name="Johnson J."/>
            <person name="Lipzen A."/>
            <person name="Ohm R."/>
            <person name="Nagy I."/>
            <person name="Pangilinan J."/>
            <person name="Yan J."/>
            <person name="Xiong Y."/>
            <person name="Grigoriev I.V."/>
            <person name="Hibbett D.S."/>
            <person name="Nagy L.G."/>
        </authorList>
    </citation>
    <scope>NUCLEOTIDE SEQUENCE [LARGE SCALE GENOMIC DNA]</scope>
    <source>
        <strain evidence="3 4">SZMC22713</strain>
    </source>
</reference>
<feature type="transmembrane region" description="Helical" evidence="1">
    <location>
        <begin position="173"/>
        <end position="196"/>
    </location>
</feature>
<protein>
    <recommendedName>
        <fullName evidence="2">DUF6533 domain-containing protein</fullName>
    </recommendedName>
</protein>
<sequence length="336" mass="37010">MSDSSHDISEFIAEASQIRFSVCVNVAATGKSSVFPVKMPYMLMKREALVFYDYILTLPTEVSEIWNSKFSGAHALFYLTRYSYIISTIFETAWFIMSQIGLYGSFVLLPQRTIDQHGVGKRHPFILVIGGFASVVYVSLLVYMMVVLKPGVHSSALGGICNTDPPNILHLKFTVQLAIAIIGFILDILVFTLTLAKTIHHAKEMRKVGLGNGLGYFILRDVATLLGTIGEWGVVVGNLDNPLIYVLINRLVLNLRQVSHKQVGNSSTFGAIGTIQKPVFATNSFLGNLGAPLHVGPEDDDEIEEVGMGDEADVVEESRVVDYSETIKDIRDPSDF</sequence>
<organism evidence="3 4">
    <name type="scientific">Rickenella mellea</name>
    <dbReference type="NCBI Taxonomy" id="50990"/>
    <lineage>
        <taxon>Eukaryota</taxon>
        <taxon>Fungi</taxon>
        <taxon>Dikarya</taxon>
        <taxon>Basidiomycota</taxon>
        <taxon>Agaricomycotina</taxon>
        <taxon>Agaricomycetes</taxon>
        <taxon>Hymenochaetales</taxon>
        <taxon>Rickenellaceae</taxon>
        <taxon>Rickenella</taxon>
    </lineage>
</organism>
<dbReference type="InterPro" id="IPR045340">
    <property type="entry name" value="DUF6533"/>
</dbReference>
<keyword evidence="1" id="KW-1133">Transmembrane helix</keyword>